<dbReference type="Gene3D" id="2.40.50.140">
    <property type="entry name" value="Nucleic acid-binding proteins"/>
    <property type="match status" value="1"/>
</dbReference>
<comment type="caution">
    <text evidence="2">The sequence shown here is derived from an EMBL/GenBank/DDBJ whole genome shotgun (WGS) entry which is preliminary data.</text>
</comment>
<reference evidence="2 3" key="2">
    <citation type="submission" date="2013-10" db="EMBL/GenBank/DDBJ databases">
        <title>The Genome Sequence of Fusobacterium nucleatum subsp. animalis D11.</title>
        <authorList>
            <consortium name="The Broad Institute Genomics Platform"/>
            <person name="Earl A."/>
            <person name="Ward D."/>
            <person name="Feldgarden M."/>
            <person name="Gevers D."/>
            <person name="Kostic A."/>
            <person name="Garrett W."/>
            <person name="Young S.K."/>
            <person name="Zeng Q."/>
            <person name="Gargeya S."/>
            <person name="Fitzgerald M."/>
            <person name="Abouelleil A."/>
            <person name="Alvarado L."/>
            <person name="Berlin A.M."/>
            <person name="Chapman S.B."/>
            <person name="Gainer-Dewar J."/>
            <person name="Goldberg J."/>
            <person name="Gnerre S."/>
            <person name="Griggs A."/>
            <person name="Gujja S."/>
            <person name="Hansen M."/>
            <person name="Howarth C."/>
            <person name="Imamovic A."/>
            <person name="Ireland A."/>
            <person name="Larimer J."/>
            <person name="McCowan C."/>
            <person name="Murphy C."/>
            <person name="Pearson M."/>
            <person name="Poon T.W."/>
            <person name="Priest M."/>
            <person name="Roberts A."/>
            <person name="Saif S."/>
            <person name="Shea T."/>
            <person name="Sykes S."/>
            <person name="Wortman J."/>
            <person name="Nusbaum C."/>
            <person name="Birren B."/>
        </authorList>
    </citation>
    <scope>NUCLEOTIDE SEQUENCE [LARGE SCALE GENOMIC DNA]</scope>
    <source>
        <strain evidence="2 3">D11</strain>
    </source>
</reference>
<evidence type="ECO:0000259" key="1">
    <source>
        <dbReference type="Pfam" id="PF08841"/>
    </source>
</evidence>
<gene>
    <name evidence="2" type="ORF">PSAG_04785</name>
</gene>
<feature type="domain" description="Diol dehydratase reactivase ATPase-like" evidence="1">
    <location>
        <begin position="1"/>
        <end position="137"/>
    </location>
</feature>
<evidence type="ECO:0000313" key="3">
    <source>
        <dbReference type="Proteomes" id="UP000004650"/>
    </source>
</evidence>
<protein>
    <recommendedName>
        <fullName evidence="1">Diol dehydratase reactivase ATPase-like domain-containing protein</fullName>
    </recommendedName>
</protein>
<dbReference type="SUPFAM" id="SSF53067">
    <property type="entry name" value="Actin-like ATPase domain"/>
    <property type="match status" value="1"/>
</dbReference>
<dbReference type="InterPro" id="IPR030994">
    <property type="entry name" value="DDR_dom"/>
</dbReference>
<reference evidence="3" key="1">
    <citation type="submission" date="2009-02" db="EMBL/GenBank/DDBJ databases">
        <title>The Genome Sequence of Shigella sp. D9.</title>
        <authorList>
            <consortium name="The Broad Institute Genome Sequencing Platform"/>
            <person name="Ward D."/>
            <person name="Young S.K."/>
            <person name="Kodira C.D."/>
            <person name="Zeng Q."/>
            <person name="Koehrsen M."/>
            <person name="Alvarado L."/>
            <person name="Berlin A."/>
            <person name="Borenstein D."/>
            <person name="Chen Z."/>
            <person name="Engels R."/>
            <person name="Freedman E."/>
            <person name="Gellesch M."/>
            <person name="Goldberg J."/>
            <person name="Griggs A."/>
            <person name="Gujja S."/>
            <person name="Heiman D."/>
            <person name="Hepburn T."/>
            <person name="Howarth C."/>
            <person name="Jen D."/>
            <person name="Larson L."/>
            <person name="Lewis B."/>
            <person name="Mehta T."/>
            <person name="Park D."/>
            <person name="Pearson M."/>
            <person name="Roberts A."/>
            <person name="Saif S."/>
            <person name="Shea T."/>
            <person name="Shenoy N."/>
            <person name="Sisk P."/>
            <person name="Stolte C."/>
            <person name="Sykes S."/>
            <person name="Walk T."/>
            <person name="White J."/>
            <person name="Yandava C."/>
            <person name="Allen-Vercoe E."/>
            <person name="Strauss J."/>
            <person name="Sibley C."/>
            <person name="White A."/>
            <person name="Ambrose C."/>
            <person name="Lander E."/>
            <person name="Nusbaum C."/>
            <person name="Galagan J."/>
            <person name="Birren B."/>
        </authorList>
    </citation>
    <scope>NUCLEOTIDE SEQUENCE [LARGE SCALE GENOMIC DNA]</scope>
    <source>
        <strain evidence="3">D11</strain>
    </source>
</reference>
<dbReference type="Pfam" id="PF08841">
    <property type="entry name" value="DDR"/>
    <property type="match status" value="1"/>
</dbReference>
<dbReference type="Gene3D" id="3.30.420.40">
    <property type="match status" value="1"/>
</dbReference>
<accession>A0A0K9CNP0</accession>
<dbReference type="InterPro" id="IPR012340">
    <property type="entry name" value="NA-bd_OB-fold"/>
</dbReference>
<sequence length="140" mass="15432">MAKVESLFHIRHEDGSVQFFEEALDPRVFARIVILKEGNMIPLDSNQNLEKIKNVRREAKEKVFVTNTLRALKKVIPSGNVRDIDYVVLVGGSALDFEIPQMVTEALSHFGVVAGKGNIRGVEGPRNAVATGLALSYKGE</sequence>
<dbReference type="InterPro" id="IPR043129">
    <property type="entry name" value="ATPase_NBD"/>
</dbReference>
<organism evidence="2 3">
    <name type="scientific">Fusobacterium animalis D11</name>
    <dbReference type="NCBI Taxonomy" id="556264"/>
    <lineage>
        <taxon>Bacteria</taxon>
        <taxon>Fusobacteriati</taxon>
        <taxon>Fusobacteriota</taxon>
        <taxon>Fusobacteriia</taxon>
        <taxon>Fusobacteriales</taxon>
        <taxon>Fusobacteriaceae</taxon>
        <taxon>Fusobacterium</taxon>
    </lineage>
</organism>
<dbReference type="AlphaFoldDB" id="A0A0K9CNP0"/>
<dbReference type="EMBL" id="ACDS02000107">
    <property type="protein sequence ID" value="KMV75841.1"/>
    <property type="molecule type" value="Genomic_DNA"/>
</dbReference>
<proteinExistence type="predicted"/>
<name>A0A0K9CNP0_9FUSO</name>
<dbReference type="Proteomes" id="UP000004650">
    <property type="component" value="Unassembled WGS sequence"/>
</dbReference>
<evidence type="ECO:0000313" key="2">
    <source>
        <dbReference type="EMBL" id="KMV75841.1"/>
    </source>
</evidence>